<keyword evidence="1" id="KW-0540">Nuclease</keyword>
<organism evidence="2 3">
    <name type="scientific">Mytilus coruscus</name>
    <name type="common">Sea mussel</name>
    <dbReference type="NCBI Taxonomy" id="42192"/>
    <lineage>
        <taxon>Eukaryota</taxon>
        <taxon>Metazoa</taxon>
        <taxon>Spiralia</taxon>
        <taxon>Lophotrochozoa</taxon>
        <taxon>Mollusca</taxon>
        <taxon>Bivalvia</taxon>
        <taxon>Autobranchia</taxon>
        <taxon>Pteriomorphia</taxon>
        <taxon>Mytilida</taxon>
        <taxon>Mytiloidea</taxon>
        <taxon>Mytilidae</taxon>
        <taxon>Mytilinae</taxon>
        <taxon>Mytilus</taxon>
    </lineage>
</organism>
<evidence type="ECO:0000313" key="2">
    <source>
        <dbReference type="EMBL" id="CAC5393847.1"/>
    </source>
</evidence>
<protein>
    <submittedName>
        <fullName evidence="2">Uncharacterized protein</fullName>
    </submittedName>
</protein>
<dbReference type="AlphaFoldDB" id="A0A6J8CFR5"/>
<keyword evidence="3" id="KW-1185">Reference proteome</keyword>
<dbReference type="PANTHER" id="PTHR11046">
    <property type="entry name" value="OLIGORIBONUCLEASE, MITOCHONDRIAL"/>
    <property type="match status" value="1"/>
</dbReference>
<keyword evidence="1" id="KW-0378">Hydrolase</keyword>
<dbReference type="EMBL" id="CACVKT020005223">
    <property type="protein sequence ID" value="CAC5393847.1"/>
    <property type="molecule type" value="Genomic_DNA"/>
</dbReference>
<dbReference type="InterPro" id="IPR022894">
    <property type="entry name" value="Oligoribonuclease"/>
</dbReference>
<evidence type="ECO:0000256" key="1">
    <source>
        <dbReference type="ARBA" id="ARBA00022722"/>
    </source>
</evidence>
<proteinExistence type="predicted"/>
<name>A0A6J8CFR5_MYTCO</name>
<evidence type="ECO:0000313" key="3">
    <source>
        <dbReference type="Proteomes" id="UP000507470"/>
    </source>
</evidence>
<dbReference type="Proteomes" id="UP000507470">
    <property type="component" value="Unassembled WGS sequence"/>
</dbReference>
<dbReference type="OrthoDB" id="6157228at2759"/>
<reference evidence="2 3" key="1">
    <citation type="submission" date="2020-06" db="EMBL/GenBank/DDBJ databases">
        <authorList>
            <person name="Li R."/>
            <person name="Bekaert M."/>
        </authorList>
    </citation>
    <scope>NUCLEOTIDE SEQUENCE [LARGE SCALE GENOMIC DNA]</scope>
    <source>
        <strain evidence="3">wild</strain>
    </source>
</reference>
<gene>
    <name evidence="2" type="ORF">MCOR_28662</name>
</gene>
<dbReference type="GO" id="GO:0000175">
    <property type="term" value="F:3'-5'-RNA exonuclease activity"/>
    <property type="evidence" value="ECO:0007669"/>
    <property type="project" value="InterPro"/>
</dbReference>
<accession>A0A6J8CFR5</accession>
<sequence>MQRDATTKQGRHFVGLELSTGDKILTAGLREVENGKAITYVDYTKEIIKDIEDTTETHDKILPKISSFMTDRSVTEQKANLLISNDGNKNTIAHYFKCAVHPLLQYRDVCTKQIVQLEKNFNIKVDGCSNMSASSFLLNCVSKLIFKDGTGDPELATTYIKSLNITRIPIMKLRGNQFNYLFYNAAGTYILHKHVITYLKASKSSLNFIQDYIVQYNDKEGNINKSDLTTEEIQTDYTAKIINETDYTE</sequence>
<dbReference type="PANTHER" id="PTHR11046:SF25">
    <property type="match status" value="1"/>
</dbReference>